<dbReference type="InterPro" id="IPR014729">
    <property type="entry name" value="Rossmann-like_a/b/a_fold"/>
</dbReference>
<dbReference type="EMBL" id="BAABRO010000016">
    <property type="protein sequence ID" value="GAA5509823.1"/>
    <property type="molecule type" value="Genomic_DNA"/>
</dbReference>
<dbReference type="Gene3D" id="3.40.50.620">
    <property type="entry name" value="HUPs"/>
    <property type="match status" value="1"/>
</dbReference>
<proteinExistence type="predicted"/>
<dbReference type="Proteomes" id="UP001416858">
    <property type="component" value="Unassembled WGS sequence"/>
</dbReference>
<name>A0ABP9W018_9BACT</name>
<keyword evidence="3" id="KW-1185">Reference proteome</keyword>
<reference evidence="2 3" key="1">
    <citation type="submission" date="2024-02" db="EMBL/GenBank/DDBJ databases">
        <title>Rhodopirellula caenicola NBRC 110016.</title>
        <authorList>
            <person name="Ichikawa N."/>
            <person name="Katano-Makiyama Y."/>
            <person name="Hidaka K."/>
        </authorList>
    </citation>
    <scope>NUCLEOTIDE SEQUENCE [LARGE SCALE GENOMIC DNA]</scope>
    <source>
        <strain evidence="2 3">NBRC 110016</strain>
    </source>
</reference>
<sequence length="482" mass="54132">MGLLISSKPLAIPFFYAPRASIGAPCLWVEQPFPHFLPDHRMNHQYVERLVNLLDPKANQILNMTTDEAIEAVASGDPDRVRQIEGQFALLHKDGQLIRMARTLARPMRFFLAKRTEGPCLIVAERIDEIQTFLQNEGLADQFHPSYTRMVPAHHVLELRLIGCPDPSPAHHRFLTPERNRLPADLDQIGKAYIGQLAKSCDQWLDRIGPNEPIGVMFSGGIDSGSVFLVLYDRLLRRGESPSRLKAFTLSVDGEGDDAKQAVEFLKQLDLQLFLETIDVPISAIDYRSAIATIEDYKPLDVQAATVGLALCQGIRARYPDWRYLVDGDGGDENLKDYPIEENPELTIVSVLNNLMLYQEGWGVDAVKHSQTYSGGQSRGHVRSWAPARKLGFQGFSPYALPSVIDVAEGIPFIELTNWDHEKLYALKGEIVSRGIKAVTGLEMPVFPKRRFQHGVSSSDRYADLFPGSEAEYRREFTQLHA</sequence>
<feature type="domain" description="Asparagine synthetase" evidence="1">
    <location>
        <begin position="212"/>
        <end position="343"/>
    </location>
</feature>
<evidence type="ECO:0000313" key="3">
    <source>
        <dbReference type="Proteomes" id="UP001416858"/>
    </source>
</evidence>
<protein>
    <recommendedName>
        <fullName evidence="1">Asparagine synthetase domain-containing protein</fullName>
    </recommendedName>
</protein>
<dbReference type="Pfam" id="PF00733">
    <property type="entry name" value="Asn_synthase"/>
    <property type="match status" value="1"/>
</dbReference>
<organism evidence="2 3">
    <name type="scientific">Novipirellula caenicola</name>
    <dbReference type="NCBI Taxonomy" id="1536901"/>
    <lineage>
        <taxon>Bacteria</taxon>
        <taxon>Pseudomonadati</taxon>
        <taxon>Planctomycetota</taxon>
        <taxon>Planctomycetia</taxon>
        <taxon>Pirellulales</taxon>
        <taxon>Pirellulaceae</taxon>
        <taxon>Novipirellula</taxon>
    </lineage>
</organism>
<evidence type="ECO:0000259" key="1">
    <source>
        <dbReference type="Pfam" id="PF00733"/>
    </source>
</evidence>
<dbReference type="SUPFAM" id="SSF52402">
    <property type="entry name" value="Adenine nucleotide alpha hydrolases-like"/>
    <property type="match status" value="1"/>
</dbReference>
<evidence type="ECO:0000313" key="2">
    <source>
        <dbReference type="EMBL" id="GAA5509823.1"/>
    </source>
</evidence>
<accession>A0ABP9W018</accession>
<dbReference type="InterPro" id="IPR001962">
    <property type="entry name" value="Asn_synthase"/>
</dbReference>
<comment type="caution">
    <text evidence="2">The sequence shown here is derived from an EMBL/GenBank/DDBJ whole genome shotgun (WGS) entry which is preliminary data.</text>
</comment>
<gene>
    <name evidence="2" type="ORF">Rcae01_05326</name>
</gene>